<dbReference type="InterPro" id="IPR048846">
    <property type="entry name" value="PaaX-like_central"/>
</dbReference>
<gene>
    <name evidence="4" type="ORF">WCD74_26925</name>
</gene>
<dbReference type="InterPro" id="IPR036388">
    <property type="entry name" value="WH-like_DNA-bd_sf"/>
</dbReference>
<organism evidence="4 5">
    <name type="scientific">Actinomycetospora aurantiaca</name>
    <dbReference type="NCBI Taxonomy" id="3129233"/>
    <lineage>
        <taxon>Bacteria</taxon>
        <taxon>Bacillati</taxon>
        <taxon>Actinomycetota</taxon>
        <taxon>Actinomycetes</taxon>
        <taxon>Pseudonocardiales</taxon>
        <taxon>Pseudonocardiaceae</taxon>
        <taxon>Actinomycetospora</taxon>
    </lineage>
</organism>
<accession>A0ABU8MVZ7</accession>
<dbReference type="Pfam" id="PF20803">
    <property type="entry name" value="PaaX_M"/>
    <property type="match status" value="1"/>
</dbReference>
<name>A0ABU8MVZ7_9PSEU</name>
<sequence length="331" mass="34489">MNENVHRRQGSPAALVASLFGVAGVVALPGPALVALLGDLGTAPAAARRALARMREAGQLTTVRRGRVVDHHLAGAFGASVVRLRDDRGAAPPWEGAFHTLLHQVPESARPYRDRLRRAAVLVGYGSWQPGVLISPVDRSAALREVLADVPPDAAVVLGRLVPDAGSVPLDVSGGTRLPPDVSGGTRLPSEEGSVPGASGAVLTSGVSDGPSLTAGIPVAAAMARRAWALDELADDLRHHLARLTALVDEPVPADGAAALRRLSEGTGPVYVDLLRDPGLPAELLPADWPGGDLRALLGRVVQAYLPTVVAHVHARIESVERPWTRAPRPT</sequence>
<evidence type="ECO:0000313" key="4">
    <source>
        <dbReference type="EMBL" id="MEJ2871421.1"/>
    </source>
</evidence>
<dbReference type="Gene3D" id="1.10.10.10">
    <property type="entry name" value="Winged helix-like DNA-binding domain superfamily/Winged helix DNA-binding domain"/>
    <property type="match status" value="1"/>
</dbReference>
<dbReference type="Proteomes" id="UP001385809">
    <property type="component" value="Unassembled WGS sequence"/>
</dbReference>
<dbReference type="PANTHER" id="PTHR30319:SF1">
    <property type="entry name" value="TRANSCRIPTIONAL REPRESSOR PAAX"/>
    <property type="match status" value="1"/>
</dbReference>
<dbReference type="RefSeq" id="WP_337697989.1">
    <property type="nucleotide sequence ID" value="NZ_JBBEGN010000022.1"/>
</dbReference>
<proteinExistence type="predicted"/>
<protein>
    <submittedName>
        <fullName evidence="4">PaaX family transcriptional regulator C-terminal domain-containing protein</fullName>
    </submittedName>
</protein>
<reference evidence="4 5" key="1">
    <citation type="submission" date="2024-03" db="EMBL/GenBank/DDBJ databases">
        <title>Actinomycetospora sp. OC33-EN08, a novel actinomycete isolated from wild orchid (Aerides multiflora).</title>
        <authorList>
            <person name="Suriyachadkun C."/>
        </authorList>
    </citation>
    <scope>NUCLEOTIDE SEQUENCE [LARGE SCALE GENOMIC DNA]</scope>
    <source>
        <strain evidence="4 5">OC33-EN08</strain>
    </source>
</reference>
<dbReference type="Pfam" id="PF08223">
    <property type="entry name" value="PaaX_C"/>
    <property type="match status" value="1"/>
</dbReference>
<feature type="domain" description="Transcriptional repressor PaaX-like C-terminal" evidence="2">
    <location>
        <begin position="228"/>
        <end position="313"/>
    </location>
</feature>
<dbReference type="Gene3D" id="1.20.58.1460">
    <property type="match status" value="1"/>
</dbReference>
<dbReference type="Gene3D" id="3.30.70.2650">
    <property type="match status" value="1"/>
</dbReference>
<dbReference type="PANTHER" id="PTHR30319">
    <property type="entry name" value="PHENYLACETIC ACID REGULATOR-RELATED TRANSCRIPTIONAL REPRESSOR"/>
    <property type="match status" value="1"/>
</dbReference>
<keyword evidence="5" id="KW-1185">Reference proteome</keyword>
<evidence type="ECO:0000313" key="5">
    <source>
        <dbReference type="Proteomes" id="UP001385809"/>
    </source>
</evidence>
<feature type="region of interest" description="Disordered" evidence="1">
    <location>
        <begin position="172"/>
        <end position="197"/>
    </location>
</feature>
<comment type="caution">
    <text evidence="4">The sequence shown here is derived from an EMBL/GenBank/DDBJ whole genome shotgun (WGS) entry which is preliminary data.</text>
</comment>
<dbReference type="EMBL" id="JBBEGN010000022">
    <property type="protein sequence ID" value="MEJ2871421.1"/>
    <property type="molecule type" value="Genomic_DNA"/>
</dbReference>
<feature type="domain" description="Transcriptional repressor PaaX-like central Cas2-like" evidence="3">
    <location>
        <begin position="92"/>
        <end position="156"/>
    </location>
</feature>
<dbReference type="InterPro" id="IPR013225">
    <property type="entry name" value="PaaX_C"/>
</dbReference>
<evidence type="ECO:0000256" key="1">
    <source>
        <dbReference type="SAM" id="MobiDB-lite"/>
    </source>
</evidence>
<evidence type="ECO:0000259" key="2">
    <source>
        <dbReference type="Pfam" id="PF08223"/>
    </source>
</evidence>
<evidence type="ECO:0000259" key="3">
    <source>
        <dbReference type="Pfam" id="PF20803"/>
    </source>
</evidence>